<evidence type="ECO:0000256" key="1">
    <source>
        <dbReference type="ARBA" id="ARBA00023121"/>
    </source>
</evidence>
<gene>
    <name evidence="5" type="ORF">MGAL_10B068248</name>
</gene>
<reference evidence="5" key="1">
    <citation type="submission" date="2018-11" db="EMBL/GenBank/DDBJ databases">
        <authorList>
            <person name="Alioto T."/>
            <person name="Alioto T."/>
        </authorList>
    </citation>
    <scope>NUCLEOTIDE SEQUENCE</scope>
</reference>
<accession>A0A8B6HJ64</accession>
<feature type="chain" id="PRO_5032812125" evidence="3">
    <location>
        <begin position="21"/>
        <end position="252"/>
    </location>
</feature>
<dbReference type="GO" id="GO:0005615">
    <property type="term" value="C:extracellular space"/>
    <property type="evidence" value="ECO:0007669"/>
    <property type="project" value="UniProtKB-ARBA"/>
</dbReference>
<feature type="transmembrane region" description="Helical" evidence="2">
    <location>
        <begin position="208"/>
        <end position="232"/>
    </location>
</feature>
<feature type="domain" description="Lipocalin/cytosolic fatty-acid binding" evidence="4">
    <location>
        <begin position="39"/>
        <end position="161"/>
    </location>
</feature>
<sequence>MDILSILLIDITLYVSFVLGRNCRTNSFHQHTQENFDPVKFQGRWYAMSTNNYWIRSYFVPKNVQLEFNALQDGRISVQASGSFFGSFCDYVAGSGKIVNKEKPAVFDVSFETNYSLAKKVHTYWVLSTDYESYAVVFTCWNTLEDGTCDPEESYIWTFTRSLSGHSLSDLAAINDAVPFVCMSPRDFKTFQQDGGCDFNPFNFPNTYGMVFIMSTVFIGFIIFLVFFIYCLTKVSNGGEGPQRKGNVIIFN</sequence>
<dbReference type="InterPro" id="IPR000566">
    <property type="entry name" value="Lipocln_cytosolic_FA-bd_dom"/>
</dbReference>
<dbReference type="EMBL" id="UYJE01010116">
    <property type="protein sequence ID" value="VDI79827.1"/>
    <property type="molecule type" value="Genomic_DNA"/>
</dbReference>
<dbReference type="PANTHER" id="PTHR11873">
    <property type="entry name" value="RETINOL-BINDING PROTEIN 4"/>
    <property type="match status" value="1"/>
</dbReference>
<evidence type="ECO:0000256" key="2">
    <source>
        <dbReference type="SAM" id="Phobius"/>
    </source>
</evidence>
<protein>
    <submittedName>
        <fullName evidence="5">Retinol-binding protein 4</fullName>
    </submittedName>
</protein>
<dbReference type="InterPro" id="IPR012674">
    <property type="entry name" value="Calycin"/>
</dbReference>
<dbReference type="InterPro" id="IPR002449">
    <property type="entry name" value="Retinol-bd/Purpurin"/>
</dbReference>
<dbReference type="PANTHER" id="PTHR11873:SF0">
    <property type="entry name" value="LIPOCALIN-RELATED PROTEIN"/>
    <property type="match status" value="1"/>
</dbReference>
<proteinExistence type="predicted"/>
<dbReference type="PRINTS" id="PR01174">
    <property type="entry name" value="RETINOLBNDNG"/>
</dbReference>
<keyword evidence="2" id="KW-1133">Transmembrane helix</keyword>
<feature type="signal peptide" evidence="3">
    <location>
        <begin position="1"/>
        <end position="20"/>
    </location>
</feature>
<evidence type="ECO:0000256" key="3">
    <source>
        <dbReference type="SAM" id="SignalP"/>
    </source>
</evidence>
<dbReference type="PROSITE" id="PS00213">
    <property type="entry name" value="LIPOCALIN"/>
    <property type="match status" value="1"/>
</dbReference>
<dbReference type="Pfam" id="PF08212">
    <property type="entry name" value="Lipocalin_2"/>
    <property type="match status" value="1"/>
</dbReference>
<dbReference type="Gene3D" id="2.40.128.20">
    <property type="match status" value="1"/>
</dbReference>
<dbReference type="GO" id="GO:0034632">
    <property type="term" value="F:retinol transmembrane transporter activity"/>
    <property type="evidence" value="ECO:0007669"/>
    <property type="project" value="InterPro"/>
</dbReference>
<dbReference type="OrthoDB" id="9923952at2759"/>
<evidence type="ECO:0000313" key="5">
    <source>
        <dbReference type="EMBL" id="VDI79827.1"/>
    </source>
</evidence>
<dbReference type="SUPFAM" id="SSF50814">
    <property type="entry name" value="Lipocalins"/>
    <property type="match status" value="1"/>
</dbReference>
<dbReference type="GO" id="GO:0005501">
    <property type="term" value="F:retinoid binding"/>
    <property type="evidence" value="ECO:0007669"/>
    <property type="project" value="InterPro"/>
</dbReference>
<keyword evidence="2" id="KW-0472">Membrane</keyword>
<comment type="caution">
    <text evidence="5">The sequence shown here is derived from an EMBL/GenBank/DDBJ whole genome shotgun (WGS) entry which is preliminary data.</text>
</comment>
<evidence type="ECO:0000313" key="6">
    <source>
        <dbReference type="Proteomes" id="UP000596742"/>
    </source>
</evidence>
<keyword evidence="3" id="KW-0732">Signal</keyword>
<organism evidence="5 6">
    <name type="scientific">Mytilus galloprovincialis</name>
    <name type="common">Mediterranean mussel</name>
    <dbReference type="NCBI Taxonomy" id="29158"/>
    <lineage>
        <taxon>Eukaryota</taxon>
        <taxon>Metazoa</taxon>
        <taxon>Spiralia</taxon>
        <taxon>Lophotrochozoa</taxon>
        <taxon>Mollusca</taxon>
        <taxon>Bivalvia</taxon>
        <taxon>Autobranchia</taxon>
        <taxon>Pteriomorphia</taxon>
        <taxon>Mytilida</taxon>
        <taxon>Mytiloidea</taxon>
        <taxon>Mytilidae</taxon>
        <taxon>Mytilinae</taxon>
        <taxon>Mytilus</taxon>
    </lineage>
</organism>
<keyword evidence="6" id="KW-1185">Reference proteome</keyword>
<dbReference type="Proteomes" id="UP000596742">
    <property type="component" value="Unassembled WGS sequence"/>
</dbReference>
<dbReference type="AlphaFoldDB" id="A0A8B6HJ64"/>
<dbReference type="InterPro" id="IPR022272">
    <property type="entry name" value="Lipocalin_CS"/>
</dbReference>
<name>A0A8B6HJ64_MYTGA</name>
<keyword evidence="1" id="KW-0446">Lipid-binding</keyword>
<keyword evidence="2" id="KW-0812">Transmembrane</keyword>
<evidence type="ECO:0000259" key="4">
    <source>
        <dbReference type="Pfam" id="PF08212"/>
    </source>
</evidence>